<sequence>MSFFSPEISERRSVTSEACEMRLIVQQAVDTRRSLGYDRAVDGAARDLNMKPRRVLAILRSEIKRVWADELSAARRWYRLNGDRQARLDHEQAALRRALIQEWESTWPNG</sequence>
<evidence type="ECO:0000313" key="1">
    <source>
        <dbReference type="EMBL" id="QKE89774.1"/>
    </source>
</evidence>
<dbReference type="EMBL" id="CP053708">
    <property type="protein sequence ID" value="QKE89774.1"/>
    <property type="molecule type" value="Genomic_DNA"/>
</dbReference>
<reference evidence="1 2" key="1">
    <citation type="journal article" date="2014" name="World J. Microbiol. Biotechnol.">
        <title>Biodiversity and physiological characteristics of Antarctic and Arctic lichens-associated bacteria.</title>
        <authorList>
            <person name="Lee Y.M."/>
            <person name="Kim E.H."/>
            <person name="Lee H.K."/>
            <person name="Hong S.G."/>
        </authorList>
    </citation>
    <scope>NUCLEOTIDE SEQUENCE [LARGE SCALE GENOMIC DNA]</scope>
    <source>
        <strain evidence="1 2">PAMC 26569</strain>
    </source>
</reference>
<dbReference type="Proteomes" id="UP000500767">
    <property type="component" value="Chromosome"/>
</dbReference>
<evidence type="ECO:0000313" key="2">
    <source>
        <dbReference type="Proteomes" id="UP000500767"/>
    </source>
</evidence>
<dbReference type="AlphaFoldDB" id="A0A6M8HN16"/>
<name>A0A6M8HN16_9PROT</name>
<dbReference type="RefSeq" id="WP_171834761.1">
    <property type="nucleotide sequence ID" value="NZ_CP053708.1"/>
</dbReference>
<protein>
    <submittedName>
        <fullName evidence="1">Uncharacterized protein</fullName>
    </submittedName>
</protein>
<gene>
    <name evidence="1" type="ORF">HN018_06740</name>
</gene>
<organism evidence="1 2">
    <name type="scientific">Lichenicola cladoniae</name>
    <dbReference type="NCBI Taxonomy" id="1484109"/>
    <lineage>
        <taxon>Bacteria</taxon>
        <taxon>Pseudomonadati</taxon>
        <taxon>Pseudomonadota</taxon>
        <taxon>Alphaproteobacteria</taxon>
        <taxon>Acetobacterales</taxon>
        <taxon>Acetobacteraceae</taxon>
        <taxon>Lichenicola</taxon>
    </lineage>
</organism>
<keyword evidence="2" id="KW-1185">Reference proteome</keyword>
<accession>A0A6M8HN16</accession>
<proteinExistence type="predicted"/>
<dbReference type="KEGG" id="lck:HN018_06740"/>